<dbReference type="InterPro" id="IPR009282">
    <property type="entry name" value="DUF937"/>
</dbReference>
<evidence type="ECO:0000313" key="1">
    <source>
        <dbReference type="EMBL" id="MCA9756076.1"/>
    </source>
</evidence>
<name>A0A956ND14_UNCEI</name>
<gene>
    <name evidence="1" type="ORF">KDA27_09760</name>
</gene>
<dbReference type="AlphaFoldDB" id="A0A956ND14"/>
<accession>A0A956ND14</accession>
<dbReference type="Pfam" id="PF06078">
    <property type="entry name" value="DUF937"/>
    <property type="match status" value="1"/>
</dbReference>
<evidence type="ECO:0000313" key="2">
    <source>
        <dbReference type="Proteomes" id="UP000739538"/>
    </source>
</evidence>
<reference evidence="1" key="1">
    <citation type="submission" date="2020-04" db="EMBL/GenBank/DDBJ databases">
        <authorList>
            <person name="Zhang T."/>
        </authorList>
    </citation>
    <scope>NUCLEOTIDE SEQUENCE</scope>
    <source>
        <strain evidence="1">HKST-UBA02</strain>
    </source>
</reference>
<organism evidence="1 2">
    <name type="scientific">Eiseniibacteriota bacterium</name>
    <dbReference type="NCBI Taxonomy" id="2212470"/>
    <lineage>
        <taxon>Bacteria</taxon>
        <taxon>Candidatus Eiseniibacteriota</taxon>
    </lineage>
</organism>
<proteinExistence type="predicted"/>
<dbReference type="PROSITE" id="PS00018">
    <property type="entry name" value="EF_HAND_1"/>
    <property type="match status" value="1"/>
</dbReference>
<reference evidence="1" key="2">
    <citation type="journal article" date="2021" name="Microbiome">
        <title>Successional dynamics and alternative stable states in a saline activated sludge microbial community over 9 years.</title>
        <authorList>
            <person name="Wang Y."/>
            <person name="Ye J."/>
            <person name="Ju F."/>
            <person name="Liu L."/>
            <person name="Boyd J.A."/>
            <person name="Deng Y."/>
            <person name="Parks D.H."/>
            <person name="Jiang X."/>
            <person name="Yin X."/>
            <person name="Woodcroft B.J."/>
            <person name="Tyson G.W."/>
            <person name="Hugenholtz P."/>
            <person name="Polz M.F."/>
            <person name="Zhang T."/>
        </authorList>
    </citation>
    <scope>NUCLEOTIDE SEQUENCE</scope>
    <source>
        <strain evidence="1">HKST-UBA02</strain>
    </source>
</reference>
<sequence length="199" mass="20344">MSMIMDLLQQQLGGDAVKEMSRQVGADERATQNVLGAALPMLMGALARNAQSGGAQSLLGALQRDHDGSVLDDVMGYLGKSDGADGSAILGHVLGAKQGRVEQGLAKTSGLDMGQVSKLLAMAAPLVLGALGKQQQQRGMDADGLSALLGGERQTLEQKAPAEMGLLGSLLDSDGDGDVDMQDIAKKGLGMLGGLFGNK</sequence>
<protein>
    <submittedName>
        <fullName evidence="1">DUF937 domain-containing protein</fullName>
    </submittedName>
</protein>
<dbReference type="Proteomes" id="UP000739538">
    <property type="component" value="Unassembled WGS sequence"/>
</dbReference>
<dbReference type="EMBL" id="JAGQHS010000041">
    <property type="protein sequence ID" value="MCA9756076.1"/>
    <property type="molecule type" value="Genomic_DNA"/>
</dbReference>
<comment type="caution">
    <text evidence="1">The sequence shown here is derived from an EMBL/GenBank/DDBJ whole genome shotgun (WGS) entry which is preliminary data.</text>
</comment>
<dbReference type="InterPro" id="IPR018247">
    <property type="entry name" value="EF_Hand_1_Ca_BS"/>
</dbReference>